<evidence type="ECO:0000256" key="1">
    <source>
        <dbReference type="SAM" id="Phobius"/>
    </source>
</evidence>
<name>A0ABW6ICE6_9CYAN</name>
<dbReference type="Proteomes" id="UP001600165">
    <property type="component" value="Unassembled WGS sequence"/>
</dbReference>
<keyword evidence="1" id="KW-0472">Membrane</keyword>
<dbReference type="EMBL" id="JBHZOL010000039">
    <property type="protein sequence ID" value="MFE4105844.1"/>
    <property type="molecule type" value="Genomic_DNA"/>
</dbReference>
<evidence type="ECO:0000313" key="3">
    <source>
        <dbReference type="Proteomes" id="UP001600165"/>
    </source>
</evidence>
<protein>
    <submittedName>
        <fullName evidence="2">Uncharacterized protein</fullName>
    </submittedName>
</protein>
<proteinExistence type="predicted"/>
<keyword evidence="1" id="KW-0812">Transmembrane</keyword>
<reference evidence="2 3" key="1">
    <citation type="submission" date="2024-10" db="EMBL/GenBank/DDBJ databases">
        <authorList>
            <person name="Ratan Roy A."/>
            <person name="Morales Sandoval P.H."/>
            <person name="De Los Santos Villalobos S."/>
            <person name="Chakraborty S."/>
            <person name="Mukherjee J."/>
        </authorList>
    </citation>
    <scope>NUCLEOTIDE SEQUENCE [LARGE SCALE GENOMIC DNA]</scope>
    <source>
        <strain evidence="2 3">S1</strain>
    </source>
</reference>
<dbReference type="RefSeq" id="WP_377963028.1">
    <property type="nucleotide sequence ID" value="NZ_JBHZOL010000039.1"/>
</dbReference>
<gene>
    <name evidence="2" type="ORF">ACFVKH_06125</name>
</gene>
<keyword evidence="1" id="KW-1133">Transmembrane helix</keyword>
<organism evidence="2 3">
    <name type="scientific">Almyronema epifaneia S1</name>
    <dbReference type="NCBI Taxonomy" id="2991925"/>
    <lineage>
        <taxon>Bacteria</taxon>
        <taxon>Bacillati</taxon>
        <taxon>Cyanobacteriota</taxon>
        <taxon>Cyanophyceae</taxon>
        <taxon>Nodosilineales</taxon>
        <taxon>Nodosilineaceae</taxon>
        <taxon>Almyronema</taxon>
        <taxon>Almyronema epifaneia</taxon>
    </lineage>
</organism>
<keyword evidence="3" id="KW-1185">Reference proteome</keyword>
<evidence type="ECO:0000313" key="2">
    <source>
        <dbReference type="EMBL" id="MFE4105844.1"/>
    </source>
</evidence>
<accession>A0ABW6ICE6</accession>
<feature type="transmembrane region" description="Helical" evidence="1">
    <location>
        <begin position="39"/>
        <end position="59"/>
    </location>
</feature>
<comment type="caution">
    <text evidence="2">The sequence shown here is derived from an EMBL/GenBank/DDBJ whole genome shotgun (WGS) entry which is preliminary data.</text>
</comment>
<sequence length="80" mass="8861">MNKFESKKSPLKLNTDEGWVIQVYGGNRRLLCVLETSHGWVFLAGCCVGLLLSVIWINAARYNPPVEPISSTESPALQVD</sequence>